<proteinExistence type="inferred from homology"/>
<name>A0A8T1QNY8_CARIL</name>
<dbReference type="EMBL" id="CM031812">
    <property type="protein sequence ID" value="KAG6656306.1"/>
    <property type="molecule type" value="Genomic_DNA"/>
</dbReference>
<evidence type="ECO:0000256" key="2">
    <source>
        <dbReference type="SAM" id="MobiDB-lite"/>
    </source>
</evidence>
<accession>A0A8T1QNY8</accession>
<organism evidence="3 4">
    <name type="scientific">Carya illinoinensis</name>
    <name type="common">Pecan</name>
    <dbReference type="NCBI Taxonomy" id="32201"/>
    <lineage>
        <taxon>Eukaryota</taxon>
        <taxon>Viridiplantae</taxon>
        <taxon>Streptophyta</taxon>
        <taxon>Embryophyta</taxon>
        <taxon>Tracheophyta</taxon>
        <taxon>Spermatophyta</taxon>
        <taxon>Magnoliopsida</taxon>
        <taxon>eudicotyledons</taxon>
        <taxon>Gunneridae</taxon>
        <taxon>Pentapetalae</taxon>
        <taxon>rosids</taxon>
        <taxon>fabids</taxon>
        <taxon>Fagales</taxon>
        <taxon>Juglandaceae</taxon>
        <taxon>Carya</taxon>
    </lineage>
</organism>
<feature type="region of interest" description="Disordered" evidence="2">
    <location>
        <begin position="104"/>
        <end position="147"/>
    </location>
</feature>
<protein>
    <recommendedName>
        <fullName evidence="5">QWRF motif-containing protein 7</fullName>
    </recommendedName>
</protein>
<comment type="caution">
    <text evidence="3">The sequence shown here is derived from an EMBL/GenBank/DDBJ whole genome shotgun (WGS) entry which is preliminary data.</text>
</comment>
<dbReference type="AlphaFoldDB" id="A0A8T1QNY8"/>
<dbReference type="PANTHER" id="PTHR31807:SF27">
    <property type="entry name" value="QWRF MOTIF-CONTAINING PROTEIN 7"/>
    <property type="match status" value="1"/>
</dbReference>
<feature type="compositionally biased region" description="Low complexity" evidence="2">
    <location>
        <begin position="106"/>
        <end position="122"/>
    </location>
</feature>
<dbReference type="Pfam" id="PF04484">
    <property type="entry name" value="QWRF"/>
    <property type="match status" value="1"/>
</dbReference>
<dbReference type="InterPro" id="IPR007573">
    <property type="entry name" value="QWRF"/>
</dbReference>
<keyword evidence="4" id="KW-1185">Reference proteome</keyword>
<dbReference type="GO" id="GO:0005880">
    <property type="term" value="C:nuclear microtubule"/>
    <property type="evidence" value="ECO:0007669"/>
    <property type="project" value="TreeGrafter"/>
</dbReference>
<dbReference type="GO" id="GO:0008017">
    <property type="term" value="F:microtubule binding"/>
    <property type="evidence" value="ECO:0007669"/>
    <property type="project" value="TreeGrafter"/>
</dbReference>
<evidence type="ECO:0000256" key="1">
    <source>
        <dbReference type="ARBA" id="ARBA00010016"/>
    </source>
</evidence>
<dbReference type="Proteomes" id="UP000811609">
    <property type="component" value="Chromosome 4"/>
</dbReference>
<dbReference type="GO" id="GO:0005737">
    <property type="term" value="C:cytoplasm"/>
    <property type="evidence" value="ECO:0007669"/>
    <property type="project" value="TreeGrafter"/>
</dbReference>
<sequence>MECTDNRRRLSTTLPPSPPLLRSRSTTPATATLPVNNNHFCSPNSCHRVNNYRPKSASKSRPTKNDENIMIPSMTFLSTSQKIKPQENARDNINDQAGFAKFLQRRSTSSRATSGAAKGAKSVTNSPSAWAFRGGSPARPESPGFGGKIRVKGGGVGGVLKYFKQGKVSPPLEEEFHRFRVLHNRLLQWRFVNARGEAAMASLKRIAEAKLFSIWVRIFKMRKTIVEKKIQMQRLKLEIKSYQIINPQMSLLNEWSRLERKNQESVSRLARKLLGLSVRLPLVQGAKADVVCLYEVLTTAMGVMDSIEAMIAKFISKQIETTLYLLTELRSMLEQEDEYLEELEMAVPLLRALLHGSFLCVMIIRFIHRIK</sequence>
<comment type="similarity">
    <text evidence="1">Belongs to the QWRF family.</text>
</comment>
<evidence type="ECO:0000313" key="3">
    <source>
        <dbReference type="EMBL" id="KAG6656306.1"/>
    </source>
</evidence>
<feature type="region of interest" description="Disordered" evidence="2">
    <location>
        <begin position="1"/>
        <end position="27"/>
    </location>
</feature>
<evidence type="ECO:0008006" key="5">
    <source>
        <dbReference type="Google" id="ProtNLM"/>
    </source>
</evidence>
<dbReference type="GO" id="GO:0051225">
    <property type="term" value="P:spindle assembly"/>
    <property type="evidence" value="ECO:0007669"/>
    <property type="project" value="TreeGrafter"/>
</dbReference>
<reference evidence="3" key="1">
    <citation type="submission" date="2020-12" db="EMBL/GenBank/DDBJ databases">
        <title>WGS assembly of Carya illinoinensis cv. Pawnee.</title>
        <authorList>
            <person name="Platts A."/>
            <person name="Shu S."/>
            <person name="Wright S."/>
            <person name="Barry K."/>
            <person name="Edger P."/>
            <person name="Pires J.C."/>
            <person name="Schmutz J."/>
        </authorList>
    </citation>
    <scope>NUCLEOTIDE SEQUENCE</scope>
    <source>
        <tissue evidence="3">Leaf</tissue>
    </source>
</reference>
<dbReference type="PANTHER" id="PTHR31807">
    <property type="entry name" value="AUGMIN FAMILY MEMBER"/>
    <property type="match status" value="1"/>
</dbReference>
<gene>
    <name evidence="3" type="ORF">CIPAW_04G013400</name>
</gene>
<evidence type="ECO:0000313" key="4">
    <source>
        <dbReference type="Proteomes" id="UP000811609"/>
    </source>
</evidence>